<keyword evidence="1" id="KW-0472">Membrane</keyword>
<dbReference type="Proteomes" id="UP000199159">
    <property type="component" value="Unassembled WGS sequence"/>
</dbReference>
<reference evidence="3" key="1">
    <citation type="submission" date="2016-10" db="EMBL/GenBank/DDBJ databases">
        <authorList>
            <person name="Varghese N."/>
            <person name="Submissions S."/>
        </authorList>
    </citation>
    <scope>NUCLEOTIDE SEQUENCE [LARGE SCALE GENOMIC DNA]</scope>
    <source>
        <strain evidence="3">IBRC-M10078</strain>
    </source>
</reference>
<dbReference type="STRING" id="930152.SAMN05216565_12125"/>
<gene>
    <name evidence="2" type="ORF">SAMN05216565_12125</name>
</gene>
<evidence type="ECO:0000313" key="2">
    <source>
        <dbReference type="EMBL" id="SDP96342.1"/>
    </source>
</evidence>
<feature type="transmembrane region" description="Helical" evidence="1">
    <location>
        <begin position="33"/>
        <end position="49"/>
    </location>
</feature>
<protein>
    <submittedName>
        <fullName evidence="2">Uncharacterized protein</fullName>
    </submittedName>
</protein>
<proteinExistence type="predicted"/>
<evidence type="ECO:0000313" key="3">
    <source>
        <dbReference type="Proteomes" id="UP000199159"/>
    </source>
</evidence>
<dbReference type="RefSeq" id="WP_175490423.1">
    <property type="nucleotide sequence ID" value="NZ_FNJU01000021.1"/>
</dbReference>
<keyword evidence="1" id="KW-1133">Transmembrane helix</keyword>
<name>A0A1H0X0B7_9BACI</name>
<keyword evidence="3" id="KW-1185">Reference proteome</keyword>
<dbReference type="EMBL" id="FNJU01000021">
    <property type="protein sequence ID" value="SDP96342.1"/>
    <property type="molecule type" value="Genomic_DNA"/>
</dbReference>
<evidence type="ECO:0000256" key="1">
    <source>
        <dbReference type="SAM" id="Phobius"/>
    </source>
</evidence>
<dbReference type="AlphaFoldDB" id="A0A1H0X0B7"/>
<sequence>MFKDILKFSIYWILFLFFWQFTFSLFLNIEINWGIFVAMSIGGVIGKWFKINIKN</sequence>
<keyword evidence="1" id="KW-0812">Transmembrane</keyword>
<feature type="transmembrane region" description="Helical" evidence="1">
    <location>
        <begin position="9"/>
        <end position="27"/>
    </location>
</feature>
<organism evidence="2 3">
    <name type="scientific">Litchfieldia salsa</name>
    <dbReference type="NCBI Taxonomy" id="930152"/>
    <lineage>
        <taxon>Bacteria</taxon>
        <taxon>Bacillati</taxon>
        <taxon>Bacillota</taxon>
        <taxon>Bacilli</taxon>
        <taxon>Bacillales</taxon>
        <taxon>Bacillaceae</taxon>
        <taxon>Litchfieldia</taxon>
    </lineage>
</organism>
<accession>A0A1H0X0B7</accession>